<sequence>MYSAETAESRNYSSPREGKFQPVGRSQSCLNYNRWGNVQRNTVARRAMLEQQRSFIHGRKMHSQGTTSQRSNDYFSPTVSSIMKKRNNLEQPRRPKQTAIHSSPRWMF</sequence>
<protein>
    <submittedName>
        <fullName evidence="2">Uncharacterized protein LOC105125748</fullName>
    </submittedName>
</protein>
<accession>A0A2P2PCM3</accession>
<feature type="compositionally biased region" description="Polar residues" evidence="1">
    <location>
        <begin position="63"/>
        <end position="75"/>
    </location>
</feature>
<feature type="region of interest" description="Disordered" evidence="1">
    <location>
        <begin position="56"/>
        <end position="75"/>
    </location>
</feature>
<dbReference type="EMBL" id="GGEC01072013">
    <property type="protein sequence ID" value="MBX52497.1"/>
    <property type="molecule type" value="Transcribed_RNA"/>
</dbReference>
<organism evidence="2">
    <name type="scientific">Rhizophora mucronata</name>
    <name type="common">Asiatic mangrove</name>
    <dbReference type="NCBI Taxonomy" id="61149"/>
    <lineage>
        <taxon>Eukaryota</taxon>
        <taxon>Viridiplantae</taxon>
        <taxon>Streptophyta</taxon>
        <taxon>Embryophyta</taxon>
        <taxon>Tracheophyta</taxon>
        <taxon>Spermatophyta</taxon>
        <taxon>Magnoliopsida</taxon>
        <taxon>eudicotyledons</taxon>
        <taxon>Gunneridae</taxon>
        <taxon>Pentapetalae</taxon>
        <taxon>rosids</taxon>
        <taxon>fabids</taxon>
        <taxon>Malpighiales</taxon>
        <taxon>Rhizophoraceae</taxon>
        <taxon>Rhizophora</taxon>
    </lineage>
</organism>
<reference evidence="2" key="1">
    <citation type="submission" date="2018-02" db="EMBL/GenBank/DDBJ databases">
        <title>Rhizophora mucronata_Transcriptome.</title>
        <authorList>
            <person name="Meera S.P."/>
            <person name="Sreeshan A."/>
            <person name="Augustine A."/>
        </authorList>
    </citation>
    <scope>NUCLEOTIDE SEQUENCE</scope>
    <source>
        <tissue evidence="2">Leaf</tissue>
    </source>
</reference>
<dbReference type="AlphaFoldDB" id="A0A2P2PCM3"/>
<feature type="region of interest" description="Disordered" evidence="1">
    <location>
        <begin position="84"/>
        <end position="108"/>
    </location>
</feature>
<feature type="region of interest" description="Disordered" evidence="1">
    <location>
        <begin position="1"/>
        <end position="26"/>
    </location>
</feature>
<proteinExistence type="predicted"/>
<dbReference type="PANTHER" id="PTHR35729">
    <property type="entry name" value="T1B9.12 PROTEIN"/>
    <property type="match status" value="1"/>
</dbReference>
<evidence type="ECO:0000256" key="1">
    <source>
        <dbReference type="SAM" id="MobiDB-lite"/>
    </source>
</evidence>
<name>A0A2P2PCM3_RHIMU</name>
<dbReference type="PANTHER" id="PTHR35729:SF1">
    <property type="entry name" value="T1B9.12 PROTEIN"/>
    <property type="match status" value="1"/>
</dbReference>
<evidence type="ECO:0000313" key="2">
    <source>
        <dbReference type="EMBL" id="MBX52497.1"/>
    </source>
</evidence>